<accession>A0A3A1Y4N4</accession>
<sequence>MSEEKKSFTPRANVTRRSNSTTVGGRRFGTSAPRGNGKPSFGNKPNQSRGNFRKPAQRKPLTEQEKRILEEKKIKRQRLDETYEVLHAKFPKAIDRENIKPLAVDVHKQLFELTTEDGPLRKSAIRQFLASYIRNDDYHAAALKHKKRFNLEGEAVADIDEAELQYHRQNMRKKAPVRKPAFNKKPGFGARKPGAHNRQGGARRPGNNDDRRNFKPNNRFTASFTVGQKVIAGENRAGTVKEVIGDRVRVTLDNGITLLFAANQVRKA</sequence>
<evidence type="ECO:0000256" key="1">
    <source>
        <dbReference type="ARBA" id="ARBA00022884"/>
    </source>
</evidence>
<feature type="domain" description="ProQ/FinO" evidence="3">
    <location>
        <begin position="77"/>
        <end position="186"/>
    </location>
</feature>
<evidence type="ECO:0000259" key="3">
    <source>
        <dbReference type="SMART" id="SM00945"/>
    </source>
</evidence>
<dbReference type="Pfam" id="PF04352">
    <property type="entry name" value="ProQ"/>
    <property type="match status" value="1"/>
</dbReference>
<dbReference type="SMART" id="SM00945">
    <property type="entry name" value="ProQ"/>
    <property type="match status" value="1"/>
</dbReference>
<proteinExistence type="predicted"/>
<dbReference type="GO" id="GO:0003723">
    <property type="term" value="F:RNA binding"/>
    <property type="evidence" value="ECO:0007669"/>
    <property type="project" value="UniProtKB-KW"/>
</dbReference>
<dbReference type="OrthoDB" id="8421419at2"/>
<dbReference type="InterPro" id="IPR016103">
    <property type="entry name" value="ProQ/FinO"/>
</dbReference>
<evidence type="ECO:0000313" key="4">
    <source>
        <dbReference type="EMBL" id="RIY33203.1"/>
    </source>
</evidence>
<dbReference type="InterPro" id="IPR036442">
    <property type="entry name" value="ProQ/FinO_sf"/>
</dbReference>
<protein>
    <recommendedName>
        <fullName evidence="3">ProQ/FinO domain-containing protein</fullName>
    </recommendedName>
</protein>
<feature type="region of interest" description="Disordered" evidence="2">
    <location>
        <begin position="170"/>
        <end position="219"/>
    </location>
</feature>
<dbReference type="AlphaFoldDB" id="A0A3A1Y4N4"/>
<evidence type="ECO:0000313" key="5">
    <source>
        <dbReference type="Proteomes" id="UP000265691"/>
    </source>
</evidence>
<gene>
    <name evidence="4" type="ORF">CKF54_03155</name>
</gene>
<comment type="caution">
    <text evidence="4">The sequence shown here is derived from an EMBL/GenBank/DDBJ whole genome shotgun (WGS) entry which is preliminary data.</text>
</comment>
<feature type="compositionally biased region" description="Polar residues" evidence="2">
    <location>
        <begin position="10"/>
        <end position="23"/>
    </location>
</feature>
<reference evidence="4 5" key="1">
    <citation type="submission" date="2017-08" db="EMBL/GenBank/DDBJ databases">
        <title>Reclassification of Bisgaard taxon 37 and 44.</title>
        <authorList>
            <person name="Christensen H."/>
        </authorList>
    </citation>
    <scope>NUCLEOTIDE SEQUENCE [LARGE SCALE GENOMIC DNA]</scope>
    <source>
        <strain evidence="4 5">B96_3</strain>
    </source>
</reference>
<dbReference type="SUPFAM" id="SSF48657">
    <property type="entry name" value="FinO-like"/>
    <property type="match status" value="1"/>
</dbReference>
<dbReference type="Proteomes" id="UP000265691">
    <property type="component" value="Unassembled WGS sequence"/>
</dbReference>
<feature type="region of interest" description="Disordered" evidence="2">
    <location>
        <begin position="1"/>
        <end position="68"/>
    </location>
</feature>
<keyword evidence="1" id="KW-0694">RNA-binding</keyword>
<organism evidence="4 5">
    <name type="scientific">Psittacicella hinzii</name>
    <dbReference type="NCBI Taxonomy" id="2028575"/>
    <lineage>
        <taxon>Bacteria</taxon>
        <taxon>Pseudomonadati</taxon>
        <taxon>Pseudomonadota</taxon>
        <taxon>Gammaproteobacteria</taxon>
        <taxon>Pasteurellales</taxon>
        <taxon>Psittacicellaceae</taxon>
        <taxon>Psittacicella</taxon>
    </lineage>
</organism>
<keyword evidence="5" id="KW-1185">Reference proteome</keyword>
<dbReference type="Gene3D" id="1.10.1710.10">
    <property type="entry name" value="ProQ/FinO domain"/>
    <property type="match status" value="1"/>
</dbReference>
<name>A0A3A1Y4N4_9GAMM</name>
<evidence type="ECO:0000256" key="2">
    <source>
        <dbReference type="SAM" id="MobiDB-lite"/>
    </source>
</evidence>
<dbReference type="RefSeq" id="WP_119524835.1">
    <property type="nucleotide sequence ID" value="NZ_NRHC01000037.1"/>
</dbReference>
<dbReference type="EMBL" id="NRHC01000037">
    <property type="protein sequence ID" value="RIY33203.1"/>
    <property type="molecule type" value="Genomic_DNA"/>
</dbReference>